<keyword evidence="3" id="KW-0964">Secreted</keyword>
<evidence type="ECO:0000256" key="5">
    <source>
        <dbReference type="SAM" id="SignalP"/>
    </source>
</evidence>
<comment type="subcellular location">
    <subcellularLocation>
        <location evidence="1">Secreted</location>
    </subcellularLocation>
</comment>
<organism evidence="7">
    <name type="scientific">Drosophila grimshawi</name>
    <name type="common">Hawaiian fruit fly</name>
    <name type="synonym">Idiomyia grimshawi</name>
    <dbReference type="NCBI Taxonomy" id="7222"/>
    <lineage>
        <taxon>Eukaryota</taxon>
        <taxon>Metazoa</taxon>
        <taxon>Ecdysozoa</taxon>
        <taxon>Arthropoda</taxon>
        <taxon>Hexapoda</taxon>
        <taxon>Insecta</taxon>
        <taxon>Pterygota</taxon>
        <taxon>Neoptera</taxon>
        <taxon>Endopterygota</taxon>
        <taxon>Diptera</taxon>
        <taxon>Brachycera</taxon>
        <taxon>Muscomorpha</taxon>
        <taxon>Ephydroidea</taxon>
        <taxon>Drosophilidae</taxon>
        <taxon>Drosophila</taxon>
        <taxon>Hawaiian Drosophila</taxon>
    </lineage>
</organism>
<accession>B4JWD2</accession>
<keyword evidence="4 5" id="KW-0732">Signal</keyword>
<name>B4JWD2_DROGR</name>
<keyword evidence="7" id="KW-1185">Reference proteome</keyword>
<dbReference type="KEGG" id="dgr:6569040"/>
<reference evidence="6 7" key="1">
    <citation type="journal article" date="2007" name="Nature">
        <title>Evolution of genes and genomes on the Drosophila phylogeny.</title>
        <authorList>
            <consortium name="Drosophila 12 Genomes Consortium"/>
            <person name="Clark A.G."/>
            <person name="Eisen M.B."/>
            <person name="Smith D.R."/>
            <person name="Bergman C.M."/>
            <person name="Oliver B."/>
            <person name="Markow T.A."/>
            <person name="Kaufman T.C."/>
            <person name="Kellis M."/>
            <person name="Gelbart W."/>
            <person name="Iyer V.N."/>
            <person name="Pollard D.A."/>
            <person name="Sackton T.B."/>
            <person name="Larracuente A.M."/>
            <person name="Singh N.D."/>
            <person name="Abad J.P."/>
            <person name="Abt D.N."/>
            <person name="Adryan B."/>
            <person name="Aguade M."/>
            <person name="Akashi H."/>
            <person name="Anderson W.W."/>
            <person name="Aquadro C.F."/>
            <person name="Ardell D.H."/>
            <person name="Arguello R."/>
            <person name="Artieri C.G."/>
            <person name="Barbash D.A."/>
            <person name="Barker D."/>
            <person name="Barsanti P."/>
            <person name="Batterham P."/>
            <person name="Batzoglou S."/>
            <person name="Begun D."/>
            <person name="Bhutkar A."/>
            <person name="Blanco E."/>
            <person name="Bosak S.A."/>
            <person name="Bradley R.K."/>
            <person name="Brand A.D."/>
            <person name="Brent M.R."/>
            <person name="Brooks A.N."/>
            <person name="Brown R.H."/>
            <person name="Butlin R.K."/>
            <person name="Caggese C."/>
            <person name="Calvi B.R."/>
            <person name="Bernardo de Carvalho A."/>
            <person name="Caspi A."/>
            <person name="Castrezana S."/>
            <person name="Celniker S.E."/>
            <person name="Chang J.L."/>
            <person name="Chapple C."/>
            <person name="Chatterji S."/>
            <person name="Chinwalla A."/>
            <person name="Civetta A."/>
            <person name="Clifton S.W."/>
            <person name="Comeron J.M."/>
            <person name="Costello J.C."/>
            <person name="Coyne J.A."/>
            <person name="Daub J."/>
            <person name="David R.G."/>
            <person name="Delcher A.L."/>
            <person name="Delehaunty K."/>
            <person name="Do C.B."/>
            <person name="Ebling H."/>
            <person name="Edwards K."/>
            <person name="Eickbush T."/>
            <person name="Evans J.D."/>
            <person name="Filipski A."/>
            <person name="Findeiss S."/>
            <person name="Freyhult E."/>
            <person name="Fulton L."/>
            <person name="Fulton R."/>
            <person name="Garcia A.C."/>
            <person name="Gardiner A."/>
            <person name="Garfield D.A."/>
            <person name="Garvin B.E."/>
            <person name="Gibson G."/>
            <person name="Gilbert D."/>
            <person name="Gnerre S."/>
            <person name="Godfrey J."/>
            <person name="Good R."/>
            <person name="Gotea V."/>
            <person name="Gravely B."/>
            <person name="Greenberg A.J."/>
            <person name="Griffiths-Jones S."/>
            <person name="Gross S."/>
            <person name="Guigo R."/>
            <person name="Gustafson E.A."/>
            <person name="Haerty W."/>
            <person name="Hahn M.W."/>
            <person name="Halligan D.L."/>
            <person name="Halpern A.L."/>
            <person name="Halter G.M."/>
            <person name="Han M.V."/>
            <person name="Heger A."/>
            <person name="Hillier L."/>
            <person name="Hinrichs A.S."/>
            <person name="Holmes I."/>
            <person name="Hoskins R.A."/>
            <person name="Hubisz M.J."/>
            <person name="Hultmark D."/>
            <person name="Huntley M.A."/>
            <person name="Jaffe D.B."/>
            <person name="Jagadeeshan S."/>
            <person name="Jeck W.R."/>
            <person name="Johnson J."/>
            <person name="Jones C.D."/>
            <person name="Jordan W.C."/>
            <person name="Karpen G.H."/>
            <person name="Kataoka E."/>
            <person name="Keightley P.D."/>
            <person name="Kheradpour P."/>
            <person name="Kirkness E.F."/>
            <person name="Koerich L.B."/>
            <person name="Kristiansen K."/>
            <person name="Kudrna D."/>
            <person name="Kulathinal R.J."/>
            <person name="Kumar S."/>
            <person name="Kwok R."/>
            <person name="Lander E."/>
            <person name="Langley C.H."/>
            <person name="Lapoint R."/>
            <person name="Lazzaro B.P."/>
            <person name="Lee S.J."/>
            <person name="Levesque L."/>
            <person name="Li R."/>
            <person name="Lin C.F."/>
            <person name="Lin M.F."/>
            <person name="Lindblad-Toh K."/>
            <person name="Llopart A."/>
            <person name="Long M."/>
            <person name="Low L."/>
            <person name="Lozovsky E."/>
            <person name="Lu J."/>
            <person name="Luo M."/>
            <person name="Machado C.A."/>
            <person name="Makalowski W."/>
            <person name="Marzo M."/>
            <person name="Matsuda M."/>
            <person name="Matzkin L."/>
            <person name="McAllister B."/>
            <person name="McBride C.S."/>
            <person name="McKernan B."/>
            <person name="McKernan K."/>
            <person name="Mendez-Lago M."/>
            <person name="Minx P."/>
            <person name="Mollenhauer M.U."/>
            <person name="Montooth K."/>
            <person name="Mount S.M."/>
            <person name="Mu X."/>
            <person name="Myers E."/>
            <person name="Negre B."/>
            <person name="Newfeld S."/>
            <person name="Nielsen R."/>
            <person name="Noor M.A."/>
            <person name="O'Grady P."/>
            <person name="Pachter L."/>
            <person name="Papaceit M."/>
            <person name="Parisi M.J."/>
            <person name="Parisi M."/>
            <person name="Parts L."/>
            <person name="Pedersen J.S."/>
            <person name="Pesole G."/>
            <person name="Phillippy A.M."/>
            <person name="Ponting C.P."/>
            <person name="Pop M."/>
            <person name="Porcelli D."/>
            <person name="Powell J.R."/>
            <person name="Prohaska S."/>
            <person name="Pruitt K."/>
            <person name="Puig M."/>
            <person name="Quesneville H."/>
            <person name="Ram K.R."/>
            <person name="Rand D."/>
            <person name="Rasmussen M.D."/>
            <person name="Reed L.K."/>
            <person name="Reenan R."/>
            <person name="Reily A."/>
            <person name="Remington K.A."/>
            <person name="Rieger T.T."/>
            <person name="Ritchie M.G."/>
            <person name="Robin C."/>
            <person name="Rogers Y.H."/>
            <person name="Rohde C."/>
            <person name="Rozas J."/>
            <person name="Rubenfield M.J."/>
            <person name="Ruiz A."/>
            <person name="Russo S."/>
            <person name="Salzberg S.L."/>
            <person name="Sanchez-Gracia A."/>
            <person name="Saranga D.J."/>
            <person name="Sato H."/>
            <person name="Schaeffer S.W."/>
            <person name="Schatz M.C."/>
            <person name="Schlenke T."/>
            <person name="Schwartz R."/>
            <person name="Segarra C."/>
            <person name="Singh R.S."/>
            <person name="Sirot L."/>
            <person name="Sirota M."/>
            <person name="Sisneros N.B."/>
            <person name="Smith C.D."/>
            <person name="Smith T.F."/>
            <person name="Spieth J."/>
            <person name="Stage D.E."/>
            <person name="Stark A."/>
            <person name="Stephan W."/>
            <person name="Strausberg R.L."/>
            <person name="Strempel S."/>
            <person name="Sturgill D."/>
            <person name="Sutton G."/>
            <person name="Sutton G.G."/>
            <person name="Tao W."/>
            <person name="Teichmann S."/>
            <person name="Tobari Y.N."/>
            <person name="Tomimura Y."/>
            <person name="Tsolas J.M."/>
            <person name="Valente V.L."/>
            <person name="Venter E."/>
            <person name="Venter J.C."/>
            <person name="Vicario S."/>
            <person name="Vieira F.G."/>
            <person name="Vilella A.J."/>
            <person name="Villasante A."/>
            <person name="Walenz B."/>
            <person name="Wang J."/>
            <person name="Wasserman M."/>
            <person name="Watts T."/>
            <person name="Wilson D."/>
            <person name="Wilson R.K."/>
            <person name="Wing R.A."/>
            <person name="Wolfner M.F."/>
            <person name="Wong A."/>
            <person name="Wong G.K."/>
            <person name="Wu C.I."/>
            <person name="Wu G."/>
            <person name="Yamamoto D."/>
            <person name="Yang H.P."/>
            <person name="Yang S.P."/>
            <person name="Yorke J.A."/>
            <person name="Yoshida K."/>
            <person name="Zdobnov E."/>
            <person name="Zhang P."/>
            <person name="Zhang Y."/>
            <person name="Zimin A.V."/>
            <person name="Baldwin J."/>
            <person name="Abdouelleil A."/>
            <person name="Abdulkadir J."/>
            <person name="Abebe A."/>
            <person name="Abera B."/>
            <person name="Abreu J."/>
            <person name="Acer S.C."/>
            <person name="Aftuck L."/>
            <person name="Alexander A."/>
            <person name="An P."/>
            <person name="Anderson E."/>
            <person name="Anderson S."/>
            <person name="Arachi H."/>
            <person name="Azer M."/>
            <person name="Bachantsang P."/>
            <person name="Barry A."/>
            <person name="Bayul T."/>
            <person name="Berlin A."/>
            <person name="Bessette D."/>
            <person name="Bloom T."/>
            <person name="Blye J."/>
            <person name="Boguslavskiy L."/>
            <person name="Bonnet C."/>
            <person name="Boukhgalter B."/>
            <person name="Bourzgui I."/>
            <person name="Brown A."/>
            <person name="Cahill P."/>
            <person name="Channer S."/>
            <person name="Cheshatsang Y."/>
            <person name="Chuda L."/>
            <person name="Citroen M."/>
            <person name="Collymore A."/>
            <person name="Cooke P."/>
            <person name="Costello M."/>
            <person name="D'Aco K."/>
            <person name="Daza R."/>
            <person name="De Haan G."/>
            <person name="DeGray S."/>
            <person name="DeMaso C."/>
            <person name="Dhargay N."/>
            <person name="Dooley K."/>
            <person name="Dooley E."/>
            <person name="Doricent M."/>
            <person name="Dorje P."/>
            <person name="Dorjee K."/>
            <person name="Dupes A."/>
            <person name="Elong R."/>
            <person name="Falk J."/>
            <person name="Farina A."/>
            <person name="Faro S."/>
            <person name="Ferguson D."/>
            <person name="Fisher S."/>
            <person name="Foley C.D."/>
            <person name="Franke A."/>
            <person name="Friedrich D."/>
            <person name="Gadbois L."/>
            <person name="Gearin G."/>
            <person name="Gearin C.R."/>
            <person name="Giannoukos G."/>
            <person name="Goode T."/>
            <person name="Graham J."/>
            <person name="Grandbois E."/>
            <person name="Grewal S."/>
            <person name="Gyaltsen K."/>
            <person name="Hafez N."/>
            <person name="Hagos B."/>
            <person name="Hall J."/>
            <person name="Henson C."/>
            <person name="Hollinger A."/>
            <person name="Honan T."/>
            <person name="Huard M.D."/>
            <person name="Hughes L."/>
            <person name="Hurhula B."/>
            <person name="Husby M.E."/>
            <person name="Kamat A."/>
            <person name="Kanga B."/>
            <person name="Kashin S."/>
            <person name="Khazanovich D."/>
            <person name="Kisner P."/>
            <person name="Lance K."/>
            <person name="Lara M."/>
            <person name="Lee W."/>
            <person name="Lennon N."/>
            <person name="Letendre F."/>
            <person name="LeVine R."/>
            <person name="Lipovsky A."/>
            <person name="Liu X."/>
            <person name="Liu J."/>
            <person name="Liu S."/>
            <person name="Lokyitsang T."/>
            <person name="Lokyitsang Y."/>
            <person name="Lubonja R."/>
            <person name="Lui A."/>
            <person name="MacDonald P."/>
            <person name="Magnisalis V."/>
            <person name="Maru K."/>
            <person name="Matthews C."/>
            <person name="McCusker W."/>
            <person name="McDonough S."/>
            <person name="Mehta T."/>
            <person name="Meldrim J."/>
            <person name="Meneus L."/>
            <person name="Mihai O."/>
            <person name="Mihalev A."/>
            <person name="Mihova T."/>
            <person name="Mittelman R."/>
            <person name="Mlenga V."/>
            <person name="Montmayeur A."/>
            <person name="Mulrain L."/>
            <person name="Navidi A."/>
            <person name="Naylor J."/>
            <person name="Negash T."/>
            <person name="Nguyen T."/>
            <person name="Nguyen N."/>
            <person name="Nicol R."/>
            <person name="Norbu C."/>
            <person name="Norbu N."/>
            <person name="Novod N."/>
            <person name="O'Neill B."/>
            <person name="Osman S."/>
            <person name="Markiewicz E."/>
            <person name="Oyono O.L."/>
            <person name="Patti C."/>
            <person name="Phunkhang P."/>
            <person name="Pierre F."/>
            <person name="Priest M."/>
            <person name="Raghuraman S."/>
            <person name="Rege F."/>
            <person name="Reyes R."/>
            <person name="Rise C."/>
            <person name="Rogov P."/>
            <person name="Ross K."/>
            <person name="Ryan E."/>
            <person name="Settipalli S."/>
            <person name="Shea T."/>
            <person name="Sherpa N."/>
            <person name="Shi L."/>
            <person name="Shih D."/>
            <person name="Sparrow T."/>
            <person name="Spaulding J."/>
            <person name="Stalker J."/>
            <person name="Stange-Thomann N."/>
            <person name="Stavropoulos S."/>
            <person name="Stone C."/>
            <person name="Strader C."/>
            <person name="Tesfaye S."/>
            <person name="Thomson T."/>
            <person name="Thoulutsang Y."/>
            <person name="Thoulutsang D."/>
            <person name="Topham K."/>
            <person name="Topping I."/>
            <person name="Tsamla T."/>
            <person name="Vassiliev H."/>
            <person name="Vo A."/>
            <person name="Wangchuk T."/>
            <person name="Wangdi T."/>
            <person name="Weiand M."/>
            <person name="Wilkinson J."/>
            <person name="Wilson A."/>
            <person name="Yadav S."/>
            <person name="Young G."/>
            <person name="Yu Q."/>
            <person name="Zembek L."/>
            <person name="Zhong D."/>
            <person name="Zimmer A."/>
            <person name="Zwirko Z."/>
            <person name="Jaffe D.B."/>
            <person name="Alvarez P."/>
            <person name="Brockman W."/>
            <person name="Butler J."/>
            <person name="Chin C."/>
            <person name="Gnerre S."/>
            <person name="Grabherr M."/>
            <person name="Kleber M."/>
            <person name="Mauceli E."/>
            <person name="MacCallum I."/>
        </authorList>
    </citation>
    <scope>NUCLEOTIDE SEQUENCE [LARGE SCALE GENOMIC DNA]</scope>
    <source>
        <strain evidence="7">Tucson 15287-2541.00</strain>
    </source>
</reference>
<dbReference type="GO" id="GO:0005615">
    <property type="term" value="C:extracellular space"/>
    <property type="evidence" value="ECO:0007669"/>
    <property type="project" value="TreeGrafter"/>
</dbReference>
<dbReference type="GO" id="GO:0005549">
    <property type="term" value="F:odorant binding"/>
    <property type="evidence" value="ECO:0007669"/>
    <property type="project" value="InterPro"/>
</dbReference>
<dbReference type="eggNOG" id="ENOG502SC5Y">
    <property type="taxonomic scope" value="Eukaryota"/>
</dbReference>
<dbReference type="SUPFAM" id="SSF47565">
    <property type="entry name" value="Insect pheromone/odorant-binding proteins"/>
    <property type="match status" value="1"/>
</dbReference>
<dbReference type="FunCoup" id="B4JWD2">
    <property type="interactions" value="78"/>
</dbReference>
<dbReference type="GeneID" id="6569040"/>
<dbReference type="AlphaFoldDB" id="B4JWD2"/>
<dbReference type="PANTHER" id="PTHR11857:SF43">
    <property type="entry name" value="GEO07291P1-RELATED"/>
    <property type="match status" value="1"/>
</dbReference>
<comment type="similarity">
    <text evidence="2">Belongs to the PBP/GOBP family.</text>
</comment>
<dbReference type="Proteomes" id="UP000001070">
    <property type="component" value="Unassembled WGS sequence"/>
</dbReference>
<evidence type="ECO:0000313" key="6">
    <source>
        <dbReference type="EMBL" id="EDV98270.1"/>
    </source>
</evidence>
<dbReference type="GO" id="GO:0007608">
    <property type="term" value="P:sensory perception of smell"/>
    <property type="evidence" value="ECO:0007669"/>
    <property type="project" value="TreeGrafter"/>
</dbReference>
<feature type="signal peptide" evidence="5">
    <location>
        <begin position="1"/>
        <end position="16"/>
    </location>
</feature>
<dbReference type="PhylomeDB" id="B4JWD2"/>
<dbReference type="InterPro" id="IPR036728">
    <property type="entry name" value="PBP_GOBP_sf"/>
</dbReference>
<evidence type="ECO:0000256" key="2">
    <source>
        <dbReference type="ARBA" id="ARBA00008098"/>
    </source>
</evidence>
<dbReference type="FunFam" id="1.10.238.20:FF:000001">
    <property type="entry name" value="General odorant-binding protein lush"/>
    <property type="match status" value="1"/>
</dbReference>
<dbReference type="Pfam" id="PF01395">
    <property type="entry name" value="PBP_GOBP"/>
    <property type="match status" value="1"/>
</dbReference>
<dbReference type="Gene3D" id="1.10.238.20">
    <property type="entry name" value="Pheromone/general odorant binding protein domain"/>
    <property type="match status" value="1"/>
</dbReference>
<evidence type="ECO:0000256" key="4">
    <source>
        <dbReference type="ARBA" id="ARBA00022729"/>
    </source>
</evidence>
<dbReference type="CDD" id="cd23992">
    <property type="entry name" value="PBP_GOBP"/>
    <property type="match status" value="1"/>
</dbReference>
<feature type="chain" id="PRO_5002810058" evidence="5">
    <location>
        <begin position="17"/>
        <end position="132"/>
    </location>
</feature>
<dbReference type="InParanoid" id="B4JWD2"/>
<evidence type="ECO:0000256" key="3">
    <source>
        <dbReference type="ARBA" id="ARBA00022525"/>
    </source>
</evidence>
<evidence type="ECO:0000313" key="7">
    <source>
        <dbReference type="Proteomes" id="UP000001070"/>
    </source>
</evidence>
<sequence length="132" mass="14598">MKFLIVLVACVALVAAEKLMLTEEQKQQAKVFAVACGEQEGISKEQAIALRDGKFENVDEKVKCFANCFLEKAGFIVNGQIKPDVVLTKLTILDGLEKVKAVQAKCDSLKGENNCDTAFKLYECYHQNHADI</sequence>
<dbReference type="PANTHER" id="PTHR11857">
    <property type="entry name" value="ODORANT BINDING PROTEIN-RELATED"/>
    <property type="match status" value="1"/>
</dbReference>
<dbReference type="HOGENOM" id="CLU_107288_3_2_1"/>
<dbReference type="OrthoDB" id="6601693at2759"/>
<proteinExistence type="inferred from homology"/>
<protein>
    <submittedName>
        <fullName evidence="6">GH22760</fullName>
    </submittedName>
</protein>
<dbReference type="SMART" id="SM00708">
    <property type="entry name" value="PhBP"/>
    <property type="match status" value="1"/>
</dbReference>
<gene>
    <name evidence="6" type="primary">Dgri\GH22760</name>
    <name evidence="6" type="ORF">Dgri_GH22760</name>
    <name evidence="6" type="ORF">GH22760</name>
</gene>
<dbReference type="OMA" id="CYLRCFM"/>
<dbReference type="EMBL" id="CH916375">
    <property type="protein sequence ID" value="EDV98270.1"/>
    <property type="molecule type" value="Genomic_DNA"/>
</dbReference>
<evidence type="ECO:0000256" key="1">
    <source>
        <dbReference type="ARBA" id="ARBA00004613"/>
    </source>
</evidence>
<dbReference type="InterPro" id="IPR006170">
    <property type="entry name" value="PBP/GOBP"/>
</dbReference>